<organism evidence="2 3">
    <name type="scientific">Aeribacillus pallidus</name>
    <dbReference type="NCBI Taxonomy" id="33936"/>
    <lineage>
        <taxon>Bacteria</taxon>
        <taxon>Bacillati</taxon>
        <taxon>Bacillota</taxon>
        <taxon>Bacilli</taxon>
        <taxon>Bacillales</taxon>
        <taxon>Bacillaceae</taxon>
        <taxon>Aeribacillus</taxon>
    </lineage>
</organism>
<dbReference type="AlphaFoldDB" id="A0A165Z8L9"/>
<dbReference type="RefSeq" id="WP_063386257.1">
    <property type="nucleotide sequence ID" value="NZ_LWBR01000001.1"/>
</dbReference>
<dbReference type="InterPro" id="IPR051943">
    <property type="entry name" value="TRAFAC_Dynamin-like_GTPase"/>
</dbReference>
<dbReference type="OrthoDB" id="2953146at2"/>
<dbReference type="SMART" id="SM00028">
    <property type="entry name" value="TPR"/>
    <property type="match status" value="2"/>
</dbReference>
<accession>A0A165Z8L9</accession>
<protein>
    <submittedName>
        <fullName evidence="2">Uncharacterized protein</fullName>
    </submittedName>
</protein>
<dbReference type="PANTHER" id="PTHR43681:SF1">
    <property type="entry name" value="SARCALUMENIN"/>
    <property type="match status" value="1"/>
</dbReference>
<dbReference type="PROSITE" id="PS50005">
    <property type="entry name" value="TPR"/>
    <property type="match status" value="1"/>
</dbReference>
<dbReference type="InterPro" id="IPR019734">
    <property type="entry name" value="TPR_rpt"/>
</dbReference>
<evidence type="ECO:0000313" key="2">
    <source>
        <dbReference type="EMBL" id="KZN97976.1"/>
    </source>
</evidence>
<dbReference type="EMBL" id="LWBR01000001">
    <property type="protein sequence ID" value="KZN97976.1"/>
    <property type="molecule type" value="Genomic_DNA"/>
</dbReference>
<dbReference type="PANTHER" id="PTHR43681">
    <property type="entry name" value="TRANSMEMBRANE GTPASE FZO"/>
    <property type="match status" value="1"/>
</dbReference>
<keyword evidence="3" id="KW-1185">Reference proteome</keyword>
<dbReference type="InterPro" id="IPR011990">
    <property type="entry name" value="TPR-like_helical_dom_sf"/>
</dbReference>
<reference evidence="2 3" key="1">
    <citation type="submission" date="2016-04" db="EMBL/GenBank/DDBJ databases">
        <title>Draft genome sequence of Aeribacillus pallidus 8m3 from petroleum reservoir.</title>
        <authorList>
            <person name="Poltaraus A.B."/>
            <person name="Nazina T.N."/>
            <person name="Tourova T.P."/>
            <person name="Malakho S.M."/>
            <person name="Korshunova A.V."/>
            <person name="Sokolova D.S."/>
        </authorList>
    </citation>
    <scope>NUCLEOTIDE SEQUENCE [LARGE SCALE GENOMIC DNA]</scope>
    <source>
        <strain evidence="2 3">8m3</strain>
    </source>
</reference>
<dbReference type="Gene3D" id="1.25.40.10">
    <property type="entry name" value="Tetratricopeptide repeat domain"/>
    <property type="match status" value="2"/>
</dbReference>
<dbReference type="SUPFAM" id="SSF48452">
    <property type="entry name" value="TPR-like"/>
    <property type="match status" value="1"/>
</dbReference>
<dbReference type="GeneID" id="301127322"/>
<dbReference type="Proteomes" id="UP000076476">
    <property type="component" value="Unassembled WGS sequence"/>
</dbReference>
<gene>
    <name evidence="2" type="ORF">AZI98_00055</name>
</gene>
<name>A0A165Z8L9_9BACI</name>
<feature type="repeat" description="TPR" evidence="1">
    <location>
        <begin position="112"/>
        <end position="145"/>
    </location>
</feature>
<sequence>MAAEKQLIEKNFYQTLLKENETKHPIQLLGELFQEEQKKVAYDLSYVRYAQGEVYFHHKDYEAAIFKWENIENELAPWARKNIGDAYFELGLFSSAEEMYRSIETDSKVLKAEASLKLFSLYRLQGEKEKAYEAIRDAVSINPDHGQASTIAIQFYEEQEDWDKAVHLTVEELIRTEKAEWFQRLINYVEQGFVKEKEPDYFFKALTVLYRTDVEQFEKLAVSLWRCYKHDQKYFIPWLKTINNLIFNVKVDEFQHWDEISRFYEESYNKLLGGSYLLKELQDIMPDILANWLKLSTGKQLSTAAAAVVAWSEIYRSSLDEKVIEEAEHVLASVSHDRADGHEAKKRLFAKLVDWAEINQVNLGQKNHWILKKIFEQNGHYLLIVGESGFARSLLGHSLPSIPSSKITIYSHEDRTDIKQINNESITDVFAKEDAAVREDGTIVAVCAPNNLLNDHKLSLIEVPDIEHVDQEELKEYIQLADGLVYVHPEHQPASVEKMIESLAPIALKKELPIYFLLEDSGMLHDHFKEQILDFFPEAEFFPFPSRNEGEKRKQSFAEFIHSRFPFHQDNKTEKLLFFLKKAIKYAYSKRMELEQHLEENIDKNKEIVSRLKGLIHSLGDMENEKAKELRQSLRSTLEEIKKDLHDELRTILRSASKFITENSDFSHLHIELNKKMNDQVKAHFAETLLPKMSQKMGEWVSFAESELKQCQVYLDEMCESFNSLYGHDRVKLMSDFKVVDDWRRDIDRLTTVVNIEEENIMNRFKPAQVILKGAGKLFSSIGKNKLFIAQQYKKYIETETFDDAIQSMIRKFFAQFDLFEKGIERDVKMFFREPVHNLEQIVQEGEQQIWTDQQQLDSLKTNPEIYYDPLTVFELNLRQCEILNEYHSLNNKAVETNINKFSSGD</sequence>
<proteinExistence type="predicted"/>
<evidence type="ECO:0000313" key="3">
    <source>
        <dbReference type="Proteomes" id="UP000076476"/>
    </source>
</evidence>
<keyword evidence="1" id="KW-0802">TPR repeat</keyword>
<comment type="caution">
    <text evidence="2">The sequence shown here is derived from an EMBL/GenBank/DDBJ whole genome shotgun (WGS) entry which is preliminary data.</text>
</comment>
<dbReference type="STRING" id="33936.AZI98_00055"/>
<evidence type="ECO:0000256" key="1">
    <source>
        <dbReference type="PROSITE-ProRule" id="PRU00339"/>
    </source>
</evidence>